<proteinExistence type="predicted"/>
<name>A0ABU9VEP9_9BACI</name>
<accession>A0ABU9VEP9</accession>
<keyword evidence="6" id="KW-1185">Reference proteome</keyword>
<evidence type="ECO:0000259" key="4">
    <source>
        <dbReference type="PROSITE" id="PS01124"/>
    </source>
</evidence>
<keyword evidence="2" id="KW-0238">DNA-binding</keyword>
<dbReference type="RefSeq" id="WP_343129497.1">
    <property type="nucleotide sequence ID" value="NZ_JBCITK010000001.1"/>
</dbReference>
<evidence type="ECO:0000256" key="1">
    <source>
        <dbReference type="ARBA" id="ARBA00023015"/>
    </source>
</evidence>
<dbReference type="PANTHER" id="PTHR47504">
    <property type="entry name" value="RIGHT ORIGIN-BINDING PROTEIN"/>
    <property type="match status" value="1"/>
</dbReference>
<keyword evidence="3" id="KW-0804">Transcription</keyword>
<dbReference type="InterPro" id="IPR050959">
    <property type="entry name" value="MarA-like"/>
</dbReference>
<dbReference type="Pfam" id="PF12833">
    <property type="entry name" value="HTH_18"/>
    <property type="match status" value="1"/>
</dbReference>
<feature type="domain" description="HTH araC/xylS-type" evidence="4">
    <location>
        <begin position="9"/>
        <end position="107"/>
    </location>
</feature>
<keyword evidence="1" id="KW-0805">Transcription regulation</keyword>
<dbReference type="PROSITE" id="PS01124">
    <property type="entry name" value="HTH_ARAC_FAMILY_2"/>
    <property type="match status" value="1"/>
</dbReference>
<evidence type="ECO:0000256" key="3">
    <source>
        <dbReference type="ARBA" id="ARBA00023163"/>
    </source>
</evidence>
<sequence length="295" mass="33972">MSHYDPIIKRTFEFVENSLHEPLNLEIVAAQSAFSKYHFHRIFKTSVGMTVNEYIRLRRLANASSALLYSDERILDIALYYQFETQESFTKAFKEVYKLPPGKYRKMMSTIIKNMEGNDMTTTIKGWFLSGGDPYNYEMGIDHEVVHQGKGSAYLKSKTVLDTEEFSTMMQQCKAEKFRNKRIKFSGFIRTQELENLASLWMRVDNATGDVLQFDNMSNRPIKGTTNWNRYSIVLDVPEQSSVLSFGVILTGKGTVWADHFSFEEVNEDTPTTNLEIHGELQDEPVNLSFDEVIG</sequence>
<evidence type="ECO:0000256" key="2">
    <source>
        <dbReference type="ARBA" id="ARBA00023125"/>
    </source>
</evidence>
<reference evidence="5 6" key="1">
    <citation type="submission" date="2024-03" db="EMBL/GenBank/DDBJ databases">
        <title>Bacilli Hybrid Assemblies.</title>
        <authorList>
            <person name="Kovac J."/>
        </authorList>
    </citation>
    <scope>NUCLEOTIDE SEQUENCE [LARGE SCALE GENOMIC DNA]</scope>
    <source>
        <strain evidence="5 6">FSL R7-0666</strain>
    </source>
</reference>
<dbReference type="Gene3D" id="2.60.120.260">
    <property type="entry name" value="Galactose-binding domain-like"/>
    <property type="match status" value="1"/>
</dbReference>
<dbReference type="Proteomes" id="UP001418796">
    <property type="component" value="Unassembled WGS sequence"/>
</dbReference>
<dbReference type="InterPro" id="IPR009057">
    <property type="entry name" value="Homeodomain-like_sf"/>
</dbReference>
<evidence type="ECO:0000313" key="5">
    <source>
        <dbReference type="EMBL" id="MEN0642367.1"/>
    </source>
</evidence>
<evidence type="ECO:0000313" key="6">
    <source>
        <dbReference type="Proteomes" id="UP001418796"/>
    </source>
</evidence>
<protein>
    <submittedName>
        <fullName evidence="5">AraC family transcriptional regulator</fullName>
    </submittedName>
</protein>
<dbReference type="SUPFAM" id="SSF46689">
    <property type="entry name" value="Homeodomain-like"/>
    <property type="match status" value="2"/>
</dbReference>
<dbReference type="SMART" id="SM00342">
    <property type="entry name" value="HTH_ARAC"/>
    <property type="match status" value="1"/>
</dbReference>
<organism evidence="5 6">
    <name type="scientific">Alkalicoccobacillus gibsonii</name>
    <dbReference type="NCBI Taxonomy" id="79881"/>
    <lineage>
        <taxon>Bacteria</taxon>
        <taxon>Bacillati</taxon>
        <taxon>Bacillota</taxon>
        <taxon>Bacilli</taxon>
        <taxon>Bacillales</taxon>
        <taxon>Bacillaceae</taxon>
        <taxon>Alkalicoccobacillus</taxon>
    </lineage>
</organism>
<dbReference type="InterPro" id="IPR018060">
    <property type="entry name" value="HTH_AraC"/>
</dbReference>
<dbReference type="Gene3D" id="1.10.10.60">
    <property type="entry name" value="Homeodomain-like"/>
    <property type="match status" value="2"/>
</dbReference>
<comment type="caution">
    <text evidence="5">The sequence shown here is derived from an EMBL/GenBank/DDBJ whole genome shotgun (WGS) entry which is preliminary data.</text>
</comment>
<dbReference type="EMBL" id="JBCITK010000001">
    <property type="protein sequence ID" value="MEN0642367.1"/>
    <property type="molecule type" value="Genomic_DNA"/>
</dbReference>
<dbReference type="PANTHER" id="PTHR47504:SF6">
    <property type="entry name" value="ARAC-FAMILY TRANSCRIPTIONAL REGULATOR"/>
    <property type="match status" value="1"/>
</dbReference>
<dbReference type="InterPro" id="IPR018062">
    <property type="entry name" value="HTH_AraC-typ_CS"/>
</dbReference>
<dbReference type="PROSITE" id="PS00041">
    <property type="entry name" value="HTH_ARAC_FAMILY_1"/>
    <property type="match status" value="1"/>
</dbReference>
<gene>
    <name evidence="5" type="ORF">MKY91_04220</name>
</gene>